<dbReference type="PANTHER" id="PTHR43190">
    <property type="entry name" value="N-ACETYL-D-GLUCOSAMINE KINASE"/>
    <property type="match status" value="1"/>
</dbReference>
<reference evidence="2 3" key="1">
    <citation type="submission" date="2012-02" db="EMBL/GenBank/DDBJ databases">
        <title>Whole genome shotgun sequence of Mobilicoccus pelagius NBRC 104925.</title>
        <authorList>
            <person name="Yoshida Y."/>
            <person name="Hosoyama A."/>
            <person name="Tsuchikane K."/>
            <person name="Katsumata H."/>
            <person name="Yamazaki S."/>
            <person name="Fujita N."/>
        </authorList>
    </citation>
    <scope>NUCLEOTIDE SEQUENCE [LARGE SCALE GENOMIC DNA]</scope>
    <source>
        <strain evidence="2 3">NBRC 104925</strain>
    </source>
</reference>
<organism evidence="2 3">
    <name type="scientific">Mobilicoccus pelagius NBRC 104925</name>
    <dbReference type="NCBI Taxonomy" id="1089455"/>
    <lineage>
        <taxon>Bacteria</taxon>
        <taxon>Bacillati</taxon>
        <taxon>Actinomycetota</taxon>
        <taxon>Actinomycetes</taxon>
        <taxon>Micrococcales</taxon>
        <taxon>Dermatophilaceae</taxon>
        <taxon>Mobilicoccus</taxon>
    </lineage>
</organism>
<dbReference type="PANTHER" id="PTHR43190:SF3">
    <property type="entry name" value="N-ACETYL-D-GLUCOSAMINE KINASE"/>
    <property type="match status" value="1"/>
</dbReference>
<dbReference type="SUPFAM" id="SSF53067">
    <property type="entry name" value="Actin-like ATPase domain"/>
    <property type="match status" value="1"/>
</dbReference>
<dbReference type="eggNOG" id="COG2971">
    <property type="taxonomic scope" value="Bacteria"/>
</dbReference>
<dbReference type="STRING" id="1089455.MOPEL_016_00040"/>
<comment type="caution">
    <text evidence="2">The sequence shown here is derived from an EMBL/GenBank/DDBJ whole genome shotgun (WGS) entry which is preliminary data.</text>
</comment>
<evidence type="ECO:0000256" key="1">
    <source>
        <dbReference type="SAM" id="MobiDB-lite"/>
    </source>
</evidence>
<dbReference type="Proteomes" id="UP000004367">
    <property type="component" value="Unassembled WGS sequence"/>
</dbReference>
<dbReference type="EMBL" id="BAFE01000015">
    <property type="protein sequence ID" value="GAB47501.1"/>
    <property type="molecule type" value="Genomic_DNA"/>
</dbReference>
<accession>H5UP43</accession>
<proteinExistence type="predicted"/>
<feature type="region of interest" description="Disordered" evidence="1">
    <location>
        <begin position="1"/>
        <end position="67"/>
    </location>
</feature>
<sequence>MTAPDLDGLTPKDASMPHDPRTSLDDAPDEIVDGPAEPETDPATADAAGAVGPIPGEREGSAPVTGDEDERVWIVGAEGPGDGPVGEVLVVDIGTRGLRARRTGEEPESRLDIPHFTSAPRVENLLGAVAMLTEDRPPAVTVWSLGGAVADLDAAALISAAAPSTRTVVVDGAIATLVGALGAVEAGVVLEMTTGVRTIATDFADVWHTIDGWGPILGDRGSASWLGGQGLAAGLRFRDGVPGGSEALLAAGRHAFGDERTWPEMLRVHPQAELLADFAPVVGDLSRTDPVAEGLCRLAGEHLADALCTASMLLPGRPLTATGALLLVDAIKISLAGTLGKRYKVLEPALGDSLAGTRTIAEHVLRAGVLPHHPPHVHLRGAEAIGA</sequence>
<evidence type="ECO:0008006" key="4">
    <source>
        <dbReference type="Google" id="ProtNLM"/>
    </source>
</evidence>
<feature type="compositionally biased region" description="Basic and acidic residues" evidence="1">
    <location>
        <begin position="15"/>
        <end position="24"/>
    </location>
</feature>
<dbReference type="InterPro" id="IPR052519">
    <property type="entry name" value="Euk-type_GlcNAc_Kinase"/>
</dbReference>
<dbReference type="AlphaFoldDB" id="H5UP43"/>
<protein>
    <recommendedName>
        <fullName evidence="4">ATPase BadF/BadG/BcrA/BcrD type domain-containing protein</fullName>
    </recommendedName>
</protein>
<dbReference type="Gene3D" id="3.30.420.40">
    <property type="match status" value="1"/>
</dbReference>
<gene>
    <name evidence="2" type="ORF">MOPEL_016_00040</name>
</gene>
<dbReference type="InterPro" id="IPR043129">
    <property type="entry name" value="ATPase_NBD"/>
</dbReference>
<name>H5UP43_9MICO</name>
<evidence type="ECO:0000313" key="2">
    <source>
        <dbReference type="EMBL" id="GAB47501.1"/>
    </source>
</evidence>
<evidence type="ECO:0000313" key="3">
    <source>
        <dbReference type="Proteomes" id="UP000004367"/>
    </source>
</evidence>
<feature type="compositionally biased region" description="Acidic residues" evidence="1">
    <location>
        <begin position="26"/>
        <end position="40"/>
    </location>
</feature>
<keyword evidence="3" id="KW-1185">Reference proteome</keyword>